<feature type="region of interest" description="Disordered" evidence="1">
    <location>
        <begin position="356"/>
        <end position="376"/>
    </location>
</feature>
<keyword evidence="2" id="KW-0812">Transmembrane</keyword>
<evidence type="ECO:0000259" key="3">
    <source>
        <dbReference type="Pfam" id="PF20182"/>
    </source>
</evidence>
<feature type="compositionally biased region" description="Low complexity" evidence="1">
    <location>
        <begin position="409"/>
        <end position="420"/>
    </location>
</feature>
<keyword evidence="2" id="KW-0472">Membrane</keyword>
<feature type="transmembrane region" description="Helical" evidence="2">
    <location>
        <begin position="35"/>
        <end position="55"/>
    </location>
</feature>
<feature type="transmembrane region" description="Helical" evidence="2">
    <location>
        <begin position="176"/>
        <end position="196"/>
    </location>
</feature>
<dbReference type="InterPro" id="IPR050039">
    <property type="entry name" value="MAB_1171c-like"/>
</dbReference>
<evidence type="ECO:0000256" key="1">
    <source>
        <dbReference type="SAM" id="MobiDB-lite"/>
    </source>
</evidence>
<organism evidence="4 5">
    <name type="scientific">Streptomyces cuspidosporus</name>
    <dbReference type="NCBI Taxonomy" id="66882"/>
    <lineage>
        <taxon>Bacteria</taxon>
        <taxon>Bacillati</taxon>
        <taxon>Actinomycetota</taxon>
        <taxon>Actinomycetes</taxon>
        <taxon>Kitasatosporales</taxon>
        <taxon>Streptomycetaceae</taxon>
        <taxon>Streptomyces</taxon>
    </lineage>
</organism>
<dbReference type="NCBIfam" id="NF042915">
    <property type="entry name" value="MAB_1171c_fam"/>
    <property type="match status" value="1"/>
</dbReference>
<protein>
    <recommendedName>
        <fullName evidence="3">DUF6545 domain-containing protein</fullName>
    </recommendedName>
</protein>
<feature type="transmembrane region" description="Helical" evidence="2">
    <location>
        <begin position="106"/>
        <end position="126"/>
    </location>
</feature>
<proteinExistence type="predicted"/>
<dbReference type="RefSeq" id="WP_346175553.1">
    <property type="nucleotide sequence ID" value="NZ_BAAASD010000014.1"/>
</dbReference>
<sequence length="420" mass="43935">MASLTASLAALVFLVFAVHRLVITRGGRADSAQRDVAGFALCAGTAMLLNAPVVLDALDHLVPSPATELLVTYELKAAAATFLSLVALALGPPGSGSAPVRRRRRIRAAAAVQAAALALFLTAGVAEEGASAVAAPGRAWALAAYNVLFAGYICWCLYVLARALFRHTRRTPPGPLRMGLGLAALATATGVVWALWALDDAAANVAAGRQDMGEDLLSTTLGMVTAVLAAAGATATLWGDRVARPLRRLRARHAHKRLEPLWSALYAELPEIALDPRAARRSPGLRQAEFALYRRVIEIRDGSLALRPYQQPEAPTWAGEALGRAGPATAVGNPEAALTAAVIEAAVIAAALENKRAGRPRGGTPDPGRRTPAARLETTEDEAAWLVRVTHAFTRSPVVGEVRDRTRDQAAAAAGTAGQP</sequence>
<feature type="transmembrane region" description="Helical" evidence="2">
    <location>
        <begin position="6"/>
        <end position="23"/>
    </location>
</feature>
<dbReference type="InterPro" id="IPR046675">
    <property type="entry name" value="DUF6545"/>
</dbReference>
<feature type="transmembrane region" description="Helical" evidence="2">
    <location>
        <begin position="75"/>
        <end position="94"/>
    </location>
</feature>
<evidence type="ECO:0000313" key="5">
    <source>
        <dbReference type="Proteomes" id="UP001500253"/>
    </source>
</evidence>
<feature type="domain" description="DUF6545" evidence="3">
    <location>
        <begin position="248"/>
        <end position="395"/>
    </location>
</feature>
<comment type="caution">
    <text evidence="4">The sequence shown here is derived from an EMBL/GenBank/DDBJ whole genome shotgun (WGS) entry which is preliminary data.</text>
</comment>
<reference evidence="4 5" key="1">
    <citation type="journal article" date="2019" name="Int. J. Syst. Evol. Microbiol.">
        <title>The Global Catalogue of Microorganisms (GCM) 10K type strain sequencing project: providing services to taxonomists for standard genome sequencing and annotation.</title>
        <authorList>
            <consortium name="The Broad Institute Genomics Platform"/>
            <consortium name="The Broad Institute Genome Sequencing Center for Infectious Disease"/>
            <person name="Wu L."/>
            <person name="Ma J."/>
        </authorList>
    </citation>
    <scope>NUCLEOTIDE SEQUENCE [LARGE SCALE GENOMIC DNA]</scope>
    <source>
        <strain evidence="4 5">JCM 4316</strain>
    </source>
</reference>
<feature type="transmembrane region" description="Helical" evidence="2">
    <location>
        <begin position="138"/>
        <end position="164"/>
    </location>
</feature>
<evidence type="ECO:0000256" key="2">
    <source>
        <dbReference type="SAM" id="Phobius"/>
    </source>
</evidence>
<feature type="region of interest" description="Disordered" evidence="1">
    <location>
        <begin position="398"/>
        <end position="420"/>
    </location>
</feature>
<keyword evidence="5" id="KW-1185">Reference proteome</keyword>
<feature type="transmembrane region" description="Helical" evidence="2">
    <location>
        <begin position="216"/>
        <end position="238"/>
    </location>
</feature>
<dbReference type="Pfam" id="PF20182">
    <property type="entry name" value="DUF6545"/>
    <property type="match status" value="1"/>
</dbReference>
<dbReference type="Proteomes" id="UP001500253">
    <property type="component" value="Unassembled WGS sequence"/>
</dbReference>
<accession>A0ABN3G9V1</accession>
<gene>
    <name evidence="4" type="ORF">GCM10010246_37250</name>
</gene>
<keyword evidence="2" id="KW-1133">Transmembrane helix</keyword>
<name>A0ABN3G9V1_9ACTN</name>
<evidence type="ECO:0000313" key="4">
    <source>
        <dbReference type="EMBL" id="GAA2347197.1"/>
    </source>
</evidence>
<dbReference type="EMBL" id="BAAASD010000014">
    <property type="protein sequence ID" value="GAA2347197.1"/>
    <property type="molecule type" value="Genomic_DNA"/>
</dbReference>